<dbReference type="Gene3D" id="1.25.40.90">
    <property type="match status" value="1"/>
</dbReference>
<dbReference type="CDD" id="cd03572">
    <property type="entry name" value="ENTH_like_Tepsin"/>
    <property type="match status" value="1"/>
</dbReference>
<dbReference type="VEuPathDB" id="TriTrypDB:TvY486_1002880"/>
<evidence type="ECO:0000256" key="1">
    <source>
        <dbReference type="ARBA" id="ARBA00004541"/>
    </source>
</evidence>
<dbReference type="PANTHER" id="PTHR21514:SF0">
    <property type="entry name" value="AP-4 COMPLEX ACCESSORY SUBUNIT TEPSIN"/>
    <property type="match status" value="1"/>
</dbReference>
<dbReference type="InterPro" id="IPR008942">
    <property type="entry name" value="ENTH_VHS"/>
</dbReference>
<dbReference type="EMBL" id="HE573026">
    <property type="protein sequence ID" value="CCC51235.1"/>
    <property type="molecule type" value="Genomic_DNA"/>
</dbReference>
<keyword evidence="4" id="KW-0968">Cytoplasmic vesicle</keyword>
<dbReference type="InterPro" id="IPR035802">
    <property type="entry name" value="ENTH/VHS_tepsin"/>
</dbReference>
<evidence type="ECO:0000256" key="4">
    <source>
        <dbReference type="ARBA" id="ARBA00023329"/>
    </source>
</evidence>
<dbReference type="InterPro" id="IPR039273">
    <property type="entry name" value="TEPSIN"/>
</dbReference>
<feature type="region of interest" description="Disordered" evidence="5">
    <location>
        <begin position="609"/>
        <end position="642"/>
    </location>
</feature>
<name>G0U5T4_TRYVY</name>
<feature type="compositionally biased region" description="Polar residues" evidence="5">
    <location>
        <begin position="612"/>
        <end position="642"/>
    </location>
</feature>
<evidence type="ECO:0000313" key="6">
    <source>
        <dbReference type="EMBL" id="CCC51235.1"/>
    </source>
</evidence>
<evidence type="ECO:0000256" key="5">
    <source>
        <dbReference type="SAM" id="MobiDB-lite"/>
    </source>
</evidence>
<proteinExistence type="predicted"/>
<reference evidence="6" key="1">
    <citation type="journal article" date="2012" name="Proc. Natl. Acad. Sci. U.S.A.">
        <title>Antigenic diversity is generated by distinct evolutionary mechanisms in African trypanosome species.</title>
        <authorList>
            <person name="Jackson A.P."/>
            <person name="Berry A."/>
            <person name="Aslett M."/>
            <person name="Allison H.C."/>
            <person name="Burton P."/>
            <person name="Vavrova-Anderson J."/>
            <person name="Brown R."/>
            <person name="Browne H."/>
            <person name="Corton N."/>
            <person name="Hauser H."/>
            <person name="Gamble J."/>
            <person name="Gilderthorp R."/>
            <person name="Marcello L."/>
            <person name="McQuillan J."/>
            <person name="Otto T.D."/>
            <person name="Quail M.A."/>
            <person name="Sanders M.J."/>
            <person name="van Tonder A."/>
            <person name="Ginger M.L."/>
            <person name="Field M.C."/>
            <person name="Barry J.D."/>
            <person name="Hertz-Fowler C."/>
            <person name="Berriman M."/>
        </authorList>
    </citation>
    <scope>NUCLEOTIDE SEQUENCE</scope>
    <source>
        <strain evidence="6">Y486</strain>
    </source>
</reference>
<dbReference type="PANTHER" id="PTHR21514">
    <property type="entry name" value="AP-4 COMPLEX ACCESSORY SUBUNIT TEPSIN"/>
    <property type="match status" value="1"/>
</dbReference>
<feature type="compositionally biased region" description="Polar residues" evidence="5">
    <location>
        <begin position="498"/>
        <end position="520"/>
    </location>
</feature>
<organism evidence="6">
    <name type="scientific">Trypanosoma vivax (strain Y486)</name>
    <dbReference type="NCBI Taxonomy" id="1055687"/>
    <lineage>
        <taxon>Eukaryota</taxon>
        <taxon>Discoba</taxon>
        <taxon>Euglenozoa</taxon>
        <taxon>Kinetoplastea</taxon>
        <taxon>Metakinetoplastina</taxon>
        <taxon>Trypanosomatida</taxon>
        <taxon>Trypanosomatidae</taxon>
        <taxon>Trypanosoma</taxon>
        <taxon>Duttonella</taxon>
    </lineage>
</organism>
<dbReference type="AlphaFoldDB" id="G0U5T4"/>
<feature type="compositionally biased region" description="Basic and acidic residues" evidence="5">
    <location>
        <begin position="128"/>
        <end position="138"/>
    </location>
</feature>
<gene>
    <name evidence="6" type="ORF">TVY486_1002880</name>
</gene>
<dbReference type="GO" id="GO:0032588">
    <property type="term" value="C:trans-Golgi network membrane"/>
    <property type="evidence" value="ECO:0007669"/>
    <property type="project" value="TreeGrafter"/>
</dbReference>
<feature type="region of interest" description="Disordered" evidence="5">
    <location>
        <begin position="483"/>
        <end position="547"/>
    </location>
</feature>
<sequence>MDWSLFKGAIEDSDEPTPVYMYREMAQWTFDDHGTQASLINALMHALKSSASVHVLYKVLRIIKVICETGHSDFQRELQNVQRAEDIRTLTYFCGSLDARHGDQLNEKVRKAAQEALKAVFAEGMEERSVSKASHERSQQNTSGIGGTGATRFTGELSVFSLCSTGGMPIPGGNIAPMPSTNKWAEEMAKQASVTNVGSAAKGLLSTLAEKATRGLEMLMHQETGRSVSRTSKSQLYQEALRLSVTGGGLVSLASSQENVAEPRFPQSRPSSTPPCSAGGNAGSSSWNFINGFVGGSVSSSQEDAKAAADFQQPPKSLTPFGACVQRLCQMKETPRRVELHAFVTECIDLVVAQMNETREQEGGLSLDFIKGQKDEAKYWAMLAEVLCEQLAQKFPWQWRLNALLALEAVLTSRSDERNIKVMQQEVTRYFRENSEGVQRNVLVVQATLRECAKRVLDKLELPSPNTMADPVSLGASVFSQAQGTPPVQLPDTAGHNLLSSHAGSQGTDPLTSTDSNVASHSAADIGSMEIRRKVKSSSNKTTLKKRPLMWEAQQLASAGEGSWMHKGYDYGSDDRGETCALERRHGTPFVGSAANPLRTRDIMDELFGPSMETSAGTSGSWTTPSISNGSTDDADNANTRSSSLPRMAVCGVPSSVDDSGKAVSLFEKAPHPQPAINSALFQLNANCVTAPGSVTDDDMLIASRTPSFSEGSNAALSKPQEFLAISQDQIVQMQKHLQSFMSNLPHDVGCTTQRQLGVLAQQQQRLLSFLAQQNQQQGCDVPNSANVSTCGHTHFMMGNVSPHLSSNAAAGKALAEMQQEMMRLASVQQPTQTAAQSREEE</sequence>
<feature type="region of interest" description="Disordered" evidence="5">
    <location>
        <begin position="258"/>
        <end position="281"/>
    </location>
</feature>
<keyword evidence="3" id="KW-0333">Golgi apparatus</keyword>
<evidence type="ECO:0000256" key="2">
    <source>
        <dbReference type="ARBA" id="ARBA00004555"/>
    </source>
</evidence>
<evidence type="ECO:0008006" key="7">
    <source>
        <dbReference type="Google" id="ProtNLM"/>
    </source>
</evidence>
<accession>G0U5T4</accession>
<dbReference type="OMA" id="NKWAEHM"/>
<dbReference type="SUPFAM" id="SSF48464">
    <property type="entry name" value="ENTH/VHS domain"/>
    <property type="match status" value="1"/>
</dbReference>
<evidence type="ECO:0000256" key="3">
    <source>
        <dbReference type="ARBA" id="ARBA00023034"/>
    </source>
</evidence>
<feature type="region of interest" description="Disordered" evidence="5">
    <location>
        <begin position="128"/>
        <end position="150"/>
    </location>
</feature>
<dbReference type="GO" id="GO:0031410">
    <property type="term" value="C:cytoplasmic vesicle"/>
    <property type="evidence" value="ECO:0007669"/>
    <property type="project" value="UniProtKB-SubCell"/>
</dbReference>
<protein>
    <recommendedName>
        <fullName evidence="7">VHS domain-containing protein</fullName>
    </recommendedName>
</protein>
<comment type="subcellular location">
    <subcellularLocation>
        <location evidence="1">Cytoplasmic vesicle</location>
    </subcellularLocation>
    <subcellularLocation>
        <location evidence="2">Golgi apparatus</location>
    </subcellularLocation>
</comment>